<dbReference type="PANTHER" id="PTHR30246">
    <property type="entry name" value="2-KETO-3-DEOXY-6-PHOSPHOGLUCONATE ALDOLASE"/>
    <property type="match status" value="1"/>
</dbReference>
<dbReference type="SUPFAM" id="SSF51569">
    <property type="entry name" value="Aldolase"/>
    <property type="match status" value="1"/>
</dbReference>
<evidence type="ECO:0000256" key="3">
    <source>
        <dbReference type="ARBA" id="ARBA00011233"/>
    </source>
</evidence>
<dbReference type="PANTHER" id="PTHR30246:SF1">
    <property type="entry name" value="2-DEHYDRO-3-DEOXY-6-PHOSPHOGALACTONATE ALDOLASE-RELATED"/>
    <property type="match status" value="1"/>
</dbReference>
<comment type="caution">
    <text evidence="7">The sequence shown here is derived from an EMBL/GenBank/DDBJ whole genome shotgun (WGS) entry which is preliminary data.</text>
</comment>
<evidence type="ECO:0000256" key="1">
    <source>
        <dbReference type="ARBA" id="ARBA00004761"/>
    </source>
</evidence>
<dbReference type="CDD" id="cd00452">
    <property type="entry name" value="KDPG_aldolase"/>
    <property type="match status" value="1"/>
</dbReference>
<evidence type="ECO:0000256" key="5">
    <source>
        <dbReference type="ARBA" id="ARBA00023277"/>
    </source>
</evidence>
<evidence type="ECO:0000256" key="2">
    <source>
        <dbReference type="ARBA" id="ARBA00006906"/>
    </source>
</evidence>
<dbReference type="Pfam" id="PF01081">
    <property type="entry name" value="Aldolase"/>
    <property type="match status" value="1"/>
</dbReference>
<dbReference type="EMBL" id="QUSK01000003">
    <property type="protein sequence ID" value="RGD77831.1"/>
    <property type="molecule type" value="Genomic_DNA"/>
</dbReference>
<evidence type="ECO:0000313" key="7">
    <source>
        <dbReference type="EMBL" id="RGD77831.1"/>
    </source>
</evidence>
<comment type="similarity">
    <text evidence="2">Belongs to the KHG/KDPG aldolase family.</text>
</comment>
<dbReference type="Gene3D" id="3.20.20.70">
    <property type="entry name" value="Aldolase class I"/>
    <property type="match status" value="1"/>
</dbReference>
<evidence type="ECO:0000313" key="6">
    <source>
        <dbReference type="EMBL" id="MDB7983227.1"/>
    </source>
</evidence>
<dbReference type="Proteomes" id="UP000260721">
    <property type="component" value="Unassembled WGS sequence"/>
</dbReference>
<dbReference type="AlphaFoldDB" id="A0A3E3E8B2"/>
<reference evidence="7 8" key="1">
    <citation type="submission" date="2018-08" db="EMBL/GenBank/DDBJ databases">
        <title>A genome reference for cultivated species of the human gut microbiota.</title>
        <authorList>
            <person name="Zou Y."/>
            <person name="Xue W."/>
            <person name="Luo G."/>
        </authorList>
    </citation>
    <scope>NUCLEOTIDE SEQUENCE [LARGE SCALE GENOMIC DNA]</scope>
    <source>
        <strain evidence="7 8">TF08-11</strain>
    </source>
</reference>
<keyword evidence="5" id="KW-0119">Carbohydrate metabolism</keyword>
<sequence length="216" mass="23271">MNEEVVKFIEDNKVLVICRGLYGEDLYKLISALNKGGIKMAEVTFDQADPDAIEKTSSAIKMIKENFPDMKVGSGTVTCKDHVTATKEAGGEFCLSPNVDIEVIKATKEAGLVSIPGALTPSEIIAAHNAGADIVKIFPAGWLGLRYLKDIKGPINNVKFLAAAGVNEENFADFLKAGYCSAGISGRLLDKKVIEAGDYEELTRRAKVFTEIALNN</sequence>
<comment type="pathway">
    <text evidence="1">Carbohydrate acid metabolism.</text>
</comment>
<dbReference type="EMBL" id="JAQLXO010000026">
    <property type="protein sequence ID" value="MDB7983227.1"/>
    <property type="molecule type" value="Genomic_DNA"/>
</dbReference>
<dbReference type="RefSeq" id="WP_117445440.1">
    <property type="nucleotide sequence ID" value="NZ_CAMNNH010000009.1"/>
</dbReference>
<dbReference type="GO" id="GO:0016829">
    <property type="term" value="F:lyase activity"/>
    <property type="evidence" value="ECO:0007669"/>
    <property type="project" value="UniProtKB-KW"/>
</dbReference>
<protein>
    <submittedName>
        <fullName evidence="7">2-dehydro-3-deoxyphosphogluconate aldolase</fullName>
    </submittedName>
    <submittedName>
        <fullName evidence="6">Bifunctional 4-hydroxy-2-oxoglutarate aldolase/2-dehydro-3-deoxy-phosphogluconate aldolase</fullName>
    </submittedName>
</protein>
<dbReference type="InterPro" id="IPR000887">
    <property type="entry name" value="Aldlse_KDPG_KHG"/>
</dbReference>
<keyword evidence="4" id="KW-0456">Lyase</keyword>
<organism evidence="7 8">
    <name type="scientific">Faecalicoccus pleomorphus</name>
    <dbReference type="NCBI Taxonomy" id="1323"/>
    <lineage>
        <taxon>Bacteria</taxon>
        <taxon>Bacillati</taxon>
        <taxon>Bacillota</taxon>
        <taxon>Erysipelotrichia</taxon>
        <taxon>Erysipelotrichales</taxon>
        <taxon>Erysipelotrichaceae</taxon>
        <taxon>Faecalicoccus</taxon>
    </lineage>
</organism>
<proteinExistence type="inferred from homology"/>
<evidence type="ECO:0000256" key="4">
    <source>
        <dbReference type="ARBA" id="ARBA00023239"/>
    </source>
</evidence>
<reference evidence="6" key="2">
    <citation type="submission" date="2023-01" db="EMBL/GenBank/DDBJ databases">
        <title>Human gut microbiome strain richness.</title>
        <authorList>
            <person name="Chen-Liaw A."/>
        </authorList>
    </citation>
    <scope>NUCLEOTIDE SEQUENCE</scope>
    <source>
        <strain evidence="6">D8_m1001271B151109d0_201107</strain>
    </source>
</reference>
<accession>A0A3E3E8B2</accession>
<comment type="subunit">
    <text evidence="3">Homotrimer.</text>
</comment>
<gene>
    <name evidence="7" type="ORF">DXC78_01790</name>
    <name evidence="6" type="ORF">PND82_10405</name>
</gene>
<evidence type="ECO:0000313" key="8">
    <source>
        <dbReference type="Proteomes" id="UP000260721"/>
    </source>
</evidence>
<name>A0A3E3E8B2_9FIRM</name>
<dbReference type="Proteomes" id="UP001212981">
    <property type="component" value="Unassembled WGS sequence"/>
</dbReference>
<dbReference type="InterPro" id="IPR013785">
    <property type="entry name" value="Aldolase_TIM"/>
</dbReference>